<keyword evidence="2" id="KW-1185">Reference proteome</keyword>
<dbReference type="AlphaFoldDB" id="A0A1Z5KS37"/>
<dbReference type="Proteomes" id="UP000198406">
    <property type="component" value="Unassembled WGS sequence"/>
</dbReference>
<reference evidence="1 2" key="1">
    <citation type="journal article" date="2015" name="Plant Cell">
        <title>Oil accumulation by the oleaginous diatom Fistulifera solaris as revealed by the genome and transcriptome.</title>
        <authorList>
            <person name="Tanaka T."/>
            <person name="Maeda Y."/>
            <person name="Veluchamy A."/>
            <person name="Tanaka M."/>
            <person name="Abida H."/>
            <person name="Marechal E."/>
            <person name="Bowler C."/>
            <person name="Muto M."/>
            <person name="Sunaga Y."/>
            <person name="Tanaka M."/>
            <person name="Yoshino T."/>
            <person name="Taniguchi T."/>
            <person name="Fukuda Y."/>
            <person name="Nemoto M."/>
            <person name="Matsumoto M."/>
            <person name="Wong P.S."/>
            <person name="Aburatani S."/>
            <person name="Fujibuchi W."/>
        </authorList>
    </citation>
    <scope>NUCLEOTIDE SEQUENCE [LARGE SCALE GENOMIC DNA]</scope>
    <source>
        <strain evidence="1 2">JPCC DA0580</strain>
    </source>
</reference>
<accession>A0A1Z5KS37</accession>
<protein>
    <submittedName>
        <fullName evidence="1">Uncharacterized protein</fullName>
    </submittedName>
</protein>
<name>A0A1Z5KS37_FISSO</name>
<evidence type="ECO:0000313" key="1">
    <source>
        <dbReference type="EMBL" id="GAX29099.1"/>
    </source>
</evidence>
<sequence length="201" mass="23190">MTFENCWFQDGGETFVDVLEHRQTRLGTLSFPYNTPFHKDHLKRLIQANKAEQLILPRLDDELDLLPISAPVQSLTYEVAFSSLVGTDFENVNIETDKLFLSVYNESDDFPTELMISIWKRIGALGHFKELGVRVPVDQEVYEQFGCEVANSRVMKEAIRAIIAYPGLTTLQFGDPDGCEDWDSYLEDLFDKQEETKRFEH</sequence>
<organism evidence="1 2">
    <name type="scientific">Fistulifera solaris</name>
    <name type="common">Oleaginous diatom</name>
    <dbReference type="NCBI Taxonomy" id="1519565"/>
    <lineage>
        <taxon>Eukaryota</taxon>
        <taxon>Sar</taxon>
        <taxon>Stramenopiles</taxon>
        <taxon>Ochrophyta</taxon>
        <taxon>Bacillariophyta</taxon>
        <taxon>Bacillariophyceae</taxon>
        <taxon>Bacillariophycidae</taxon>
        <taxon>Naviculales</taxon>
        <taxon>Naviculaceae</taxon>
        <taxon>Fistulifera</taxon>
    </lineage>
</organism>
<comment type="caution">
    <text evidence="1">The sequence shown here is derived from an EMBL/GenBank/DDBJ whole genome shotgun (WGS) entry which is preliminary data.</text>
</comment>
<dbReference type="InParanoid" id="A0A1Z5KS37"/>
<evidence type="ECO:0000313" key="2">
    <source>
        <dbReference type="Proteomes" id="UP000198406"/>
    </source>
</evidence>
<dbReference type="EMBL" id="BDSP01000285">
    <property type="protein sequence ID" value="GAX29099.1"/>
    <property type="molecule type" value="Genomic_DNA"/>
</dbReference>
<gene>
    <name evidence="1" type="ORF">FisN_7Hu304</name>
</gene>
<proteinExistence type="predicted"/>